<name>A0A1M7CUL9_9BACL</name>
<dbReference type="GO" id="GO:0004644">
    <property type="term" value="F:phosphoribosylglycinamide formyltransferase activity"/>
    <property type="evidence" value="ECO:0007669"/>
    <property type="project" value="UniProtKB-EC"/>
</dbReference>
<protein>
    <recommendedName>
        <fullName evidence="2">phosphoribosylglycinamide formyltransferase 1</fullName>
        <ecNumber evidence="2">2.1.2.2</ecNumber>
    </recommendedName>
</protein>
<dbReference type="PANTHER" id="PTHR43369:SF2">
    <property type="entry name" value="PHOSPHORIBOSYLGLYCINAMIDE FORMYLTRANSFERASE"/>
    <property type="match status" value="1"/>
</dbReference>
<evidence type="ECO:0000256" key="2">
    <source>
        <dbReference type="ARBA" id="ARBA00012254"/>
    </source>
</evidence>
<dbReference type="GO" id="GO:0005829">
    <property type="term" value="C:cytosol"/>
    <property type="evidence" value="ECO:0007669"/>
    <property type="project" value="TreeGrafter"/>
</dbReference>
<comment type="pathway">
    <text evidence="1">Purine metabolism; IMP biosynthesis via de novo pathway; N(2)-formyl-N(1)-(5-phospho-D-ribosyl)glycinamide from N(1)-(5-phospho-D-ribosyl)glycinamide (10-formyl THF route): step 1/1.</text>
</comment>
<gene>
    <name evidence="6" type="ORF">SAMN02745189_00897</name>
</gene>
<dbReference type="Proteomes" id="UP000184206">
    <property type="component" value="Unassembled WGS sequence"/>
</dbReference>
<dbReference type="EMBL" id="FRCF01000002">
    <property type="protein sequence ID" value="SHL70942.1"/>
    <property type="molecule type" value="Genomic_DNA"/>
</dbReference>
<dbReference type="Pfam" id="PF00551">
    <property type="entry name" value="Formyl_trans_N"/>
    <property type="match status" value="1"/>
</dbReference>
<sequence length="255" mass="29259">MNKIIMICGEGDQSNYVYNHVVKDFDVSRVFIVGEGSRRDFLKRRIKKLGLFKFIGQVLFVMYTKLFLRKEADRRIEAIRQEYGLDETDIPDEKKEYIGSVNSDHMRKRLGELQPDLVIINGTPIIKRHILEAVDGHFLNIHVGITPKYRGVHGGYWALYNNEGTLAGVTTHFVDTGIDTGAVLDQKMVQVTGGDNFLTYTHLQAAAALENYNDIVKSILDDDFHLMEPLTEESRIWSHPTLLQYIYGRLVRKVK</sequence>
<dbReference type="PANTHER" id="PTHR43369">
    <property type="entry name" value="PHOSPHORIBOSYLGLYCINAMIDE FORMYLTRANSFERASE"/>
    <property type="match status" value="1"/>
</dbReference>
<dbReference type="STRING" id="1123231.SAMN02745189_00897"/>
<dbReference type="EC" id="2.1.2.2" evidence="2"/>
<feature type="domain" description="Formyl transferase N-terminal" evidence="5">
    <location>
        <begin position="103"/>
        <end position="199"/>
    </location>
</feature>
<evidence type="ECO:0000256" key="3">
    <source>
        <dbReference type="ARBA" id="ARBA00022679"/>
    </source>
</evidence>
<evidence type="ECO:0000313" key="6">
    <source>
        <dbReference type="EMBL" id="SHL70942.1"/>
    </source>
</evidence>
<evidence type="ECO:0000259" key="5">
    <source>
        <dbReference type="Pfam" id="PF00551"/>
    </source>
</evidence>
<evidence type="ECO:0000256" key="4">
    <source>
        <dbReference type="ARBA" id="ARBA00022755"/>
    </source>
</evidence>
<dbReference type="InterPro" id="IPR002376">
    <property type="entry name" value="Formyl_transf_N"/>
</dbReference>
<dbReference type="CDD" id="cd08653">
    <property type="entry name" value="FMT_core_like_3"/>
    <property type="match status" value="1"/>
</dbReference>
<dbReference type="RefSeq" id="WP_072708674.1">
    <property type="nucleotide sequence ID" value="NZ_FRCF01000002.1"/>
</dbReference>
<evidence type="ECO:0000256" key="1">
    <source>
        <dbReference type="ARBA" id="ARBA00005054"/>
    </source>
</evidence>
<accession>A0A1M7CUL9</accession>
<dbReference type="OrthoDB" id="9802815at2"/>
<proteinExistence type="predicted"/>
<dbReference type="AlphaFoldDB" id="A0A1M7CUL9"/>
<dbReference type="GO" id="GO:0006189">
    <property type="term" value="P:'de novo' IMP biosynthetic process"/>
    <property type="evidence" value="ECO:0007669"/>
    <property type="project" value="TreeGrafter"/>
</dbReference>
<keyword evidence="7" id="KW-1185">Reference proteome</keyword>
<keyword evidence="4" id="KW-0658">Purine biosynthesis</keyword>
<dbReference type="InterPro" id="IPR036477">
    <property type="entry name" value="Formyl_transf_N_sf"/>
</dbReference>
<dbReference type="SUPFAM" id="SSF53328">
    <property type="entry name" value="Formyltransferase"/>
    <property type="match status" value="1"/>
</dbReference>
<dbReference type="Gene3D" id="3.40.50.170">
    <property type="entry name" value="Formyl transferase, N-terminal domain"/>
    <property type="match status" value="1"/>
</dbReference>
<reference evidence="6 7" key="1">
    <citation type="submission" date="2016-11" db="EMBL/GenBank/DDBJ databases">
        <authorList>
            <person name="Jaros S."/>
            <person name="Januszkiewicz K."/>
            <person name="Wedrychowicz H."/>
        </authorList>
    </citation>
    <scope>NUCLEOTIDE SEQUENCE [LARGE SCALE GENOMIC DNA]</scope>
    <source>
        <strain evidence="6 7">DSM 16010</strain>
    </source>
</reference>
<organism evidence="6 7">
    <name type="scientific">Lacicoccus alkaliphilus DSM 16010</name>
    <dbReference type="NCBI Taxonomy" id="1123231"/>
    <lineage>
        <taxon>Bacteria</taxon>
        <taxon>Bacillati</taxon>
        <taxon>Bacillota</taxon>
        <taxon>Bacilli</taxon>
        <taxon>Bacillales</taxon>
        <taxon>Salinicoccaceae</taxon>
        <taxon>Lacicoccus</taxon>
    </lineage>
</organism>
<keyword evidence="3 6" id="KW-0808">Transferase</keyword>
<evidence type="ECO:0000313" key="7">
    <source>
        <dbReference type="Proteomes" id="UP000184206"/>
    </source>
</evidence>